<keyword evidence="5" id="KW-1185">Reference proteome</keyword>
<proteinExistence type="predicted"/>
<organism evidence="4 5">
    <name type="scientific">Obba rivulosa</name>
    <dbReference type="NCBI Taxonomy" id="1052685"/>
    <lineage>
        <taxon>Eukaryota</taxon>
        <taxon>Fungi</taxon>
        <taxon>Dikarya</taxon>
        <taxon>Basidiomycota</taxon>
        <taxon>Agaricomycotina</taxon>
        <taxon>Agaricomycetes</taxon>
        <taxon>Polyporales</taxon>
        <taxon>Gelatoporiaceae</taxon>
        <taxon>Obba</taxon>
    </lineage>
</organism>
<dbReference type="InterPro" id="IPR006076">
    <property type="entry name" value="FAD-dep_OxRdtase"/>
</dbReference>
<feature type="region of interest" description="Disordered" evidence="2">
    <location>
        <begin position="113"/>
        <end position="183"/>
    </location>
</feature>
<dbReference type="PROSITE" id="PS00018">
    <property type="entry name" value="EF_HAND_1"/>
    <property type="match status" value="1"/>
</dbReference>
<dbReference type="Gene3D" id="3.30.9.10">
    <property type="entry name" value="D-Amino Acid Oxidase, subunit A, domain 2"/>
    <property type="match status" value="1"/>
</dbReference>
<dbReference type="Gene3D" id="3.50.50.60">
    <property type="entry name" value="FAD/NAD(P)-binding domain"/>
    <property type="match status" value="1"/>
</dbReference>
<dbReference type="Proteomes" id="UP000250043">
    <property type="component" value="Unassembled WGS sequence"/>
</dbReference>
<evidence type="ECO:0000256" key="1">
    <source>
        <dbReference type="ARBA" id="ARBA00022946"/>
    </source>
</evidence>
<dbReference type="GO" id="GO:0005829">
    <property type="term" value="C:cytosol"/>
    <property type="evidence" value="ECO:0007669"/>
    <property type="project" value="GOC"/>
</dbReference>
<dbReference type="GO" id="GO:0042147">
    <property type="term" value="P:retrograde transport, endosome to Golgi"/>
    <property type="evidence" value="ECO:0007669"/>
    <property type="project" value="TreeGrafter"/>
</dbReference>
<name>A0A8E2DUG3_9APHY</name>
<feature type="compositionally biased region" description="Low complexity" evidence="2">
    <location>
        <begin position="154"/>
        <end position="169"/>
    </location>
</feature>
<evidence type="ECO:0000313" key="5">
    <source>
        <dbReference type="Proteomes" id="UP000250043"/>
    </source>
</evidence>
<gene>
    <name evidence="4" type="ORF">OBBRIDRAFT_719364</name>
</gene>
<dbReference type="EMBL" id="KV722333">
    <property type="protein sequence ID" value="OCH96015.1"/>
    <property type="molecule type" value="Genomic_DNA"/>
</dbReference>
<dbReference type="AlphaFoldDB" id="A0A8E2DUG3"/>
<dbReference type="OrthoDB" id="498204at2759"/>
<sequence length="454" mass="47938">MPSTVILGSGIVGLSTAYYLATLAPAASSAATPSSSSASSKTASPPHEIHLVDPAPRLFASASGNAAGFIAKDWFAPALAPLGALSFDLHRELAAAHDGRRRWGWAESVSYSLDRDGDEDAEDEDAPDADADEREESGSTSGDERESDWVVTGASRAQDASSDSARSPATVATEKFPRDGPAWLRASPTALQAISDTSSTGQVSPREFCQFLLEECRRLGVRLHHPARATALLRNVDGSVRVRIEHMQTAGAPGNTREAELPCTSLVLAAGCWTPQVYSTLFPNAGRVPRITPLAGWSTPTRERTLALPTHRAKGPAHCHAIFTSDPSGFSPELFSRATGELWLGGLNSSTIPLPPLPPDSLARLEAVGRRLIGPVRVVRRALCFRPVSATGRPIVARVHEADLGDGVKPRGGVFIATGHGPWGIALAPGTGRVVAEMVLGRRTSADVGQLGRW</sequence>
<feature type="compositionally biased region" description="Acidic residues" evidence="2">
    <location>
        <begin position="116"/>
        <end position="135"/>
    </location>
</feature>
<keyword evidence="1" id="KW-0809">Transit peptide</keyword>
<feature type="domain" description="FAD dependent oxidoreductase" evidence="3">
    <location>
        <begin position="5"/>
        <end position="438"/>
    </location>
</feature>
<evidence type="ECO:0000259" key="3">
    <source>
        <dbReference type="Pfam" id="PF01266"/>
    </source>
</evidence>
<accession>A0A8E2DUG3</accession>
<feature type="compositionally biased region" description="Low complexity" evidence="2">
    <location>
        <begin position="30"/>
        <end position="46"/>
    </location>
</feature>
<feature type="region of interest" description="Disordered" evidence="2">
    <location>
        <begin position="30"/>
        <end position="49"/>
    </location>
</feature>
<evidence type="ECO:0000256" key="2">
    <source>
        <dbReference type="SAM" id="MobiDB-lite"/>
    </source>
</evidence>
<reference evidence="4 5" key="1">
    <citation type="submission" date="2016-07" db="EMBL/GenBank/DDBJ databases">
        <title>Draft genome of the white-rot fungus Obba rivulosa 3A-2.</title>
        <authorList>
            <consortium name="DOE Joint Genome Institute"/>
            <person name="Miettinen O."/>
            <person name="Riley R."/>
            <person name="Acob R."/>
            <person name="Barry K."/>
            <person name="Cullen D."/>
            <person name="De Vries R."/>
            <person name="Hainaut M."/>
            <person name="Hatakka A."/>
            <person name="Henrissat B."/>
            <person name="Hilden K."/>
            <person name="Kuo R."/>
            <person name="Labutti K."/>
            <person name="Lipzen A."/>
            <person name="Makela M.R."/>
            <person name="Sandor L."/>
            <person name="Spatafora J.W."/>
            <person name="Grigoriev I.V."/>
            <person name="Hibbett D.S."/>
        </authorList>
    </citation>
    <scope>NUCLEOTIDE SEQUENCE [LARGE SCALE GENOMIC DNA]</scope>
    <source>
        <strain evidence="4 5">3A-2</strain>
    </source>
</reference>
<protein>
    <submittedName>
        <fullName evidence="4">FAD dependent oxidoreductase</fullName>
    </submittedName>
</protein>
<dbReference type="Pfam" id="PF01266">
    <property type="entry name" value="DAO"/>
    <property type="match status" value="1"/>
</dbReference>
<evidence type="ECO:0000313" key="4">
    <source>
        <dbReference type="EMBL" id="OCH96015.1"/>
    </source>
</evidence>
<dbReference type="GO" id="GO:0005770">
    <property type="term" value="C:late endosome"/>
    <property type="evidence" value="ECO:0007669"/>
    <property type="project" value="TreeGrafter"/>
</dbReference>
<dbReference type="InterPro" id="IPR018247">
    <property type="entry name" value="EF_Hand_1_Ca_BS"/>
</dbReference>
<dbReference type="PANTHER" id="PTHR13847:SF185">
    <property type="entry name" value="FAD DEPENDENT OXIDOREDUCTASE SUPERFAMILY (AFU_ORTHOLOGUE AFUA_3G02360)"/>
    <property type="match status" value="1"/>
</dbReference>
<dbReference type="SUPFAM" id="SSF51905">
    <property type="entry name" value="FAD/NAD(P)-binding domain"/>
    <property type="match status" value="1"/>
</dbReference>
<dbReference type="InterPro" id="IPR036188">
    <property type="entry name" value="FAD/NAD-bd_sf"/>
</dbReference>
<dbReference type="PANTHER" id="PTHR13847">
    <property type="entry name" value="SARCOSINE DEHYDROGENASE-RELATED"/>
    <property type="match status" value="1"/>
</dbReference>